<evidence type="ECO:0008006" key="5">
    <source>
        <dbReference type="Google" id="ProtNLM"/>
    </source>
</evidence>
<keyword evidence="1" id="KW-0472">Membrane</keyword>
<feature type="chain" id="PRO_5046408482" description="BatD protein" evidence="2">
    <location>
        <begin position="18"/>
        <end position="741"/>
    </location>
</feature>
<evidence type="ECO:0000256" key="1">
    <source>
        <dbReference type="SAM" id="Phobius"/>
    </source>
</evidence>
<evidence type="ECO:0000313" key="4">
    <source>
        <dbReference type="Proteomes" id="UP001214250"/>
    </source>
</evidence>
<keyword evidence="1" id="KW-0812">Transmembrane</keyword>
<keyword evidence="4" id="KW-1185">Reference proteome</keyword>
<accession>A0ABY7VRR8</accession>
<feature type="transmembrane region" description="Helical" evidence="1">
    <location>
        <begin position="629"/>
        <end position="647"/>
    </location>
</feature>
<dbReference type="Proteomes" id="UP001214250">
    <property type="component" value="Chromosome 1"/>
</dbReference>
<feature type="transmembrane region" description="Helical" evidence="1">
    <location>
        <begin position="654"/>
        <end position="672"/>
    </location>
</feature>
<name>A0ABY7VRR8_9BACT</name>
<evidence type="ECO:0000256" key="2">
    <source>
        <dbReference type="SAM" id="SignalP"/>
    </source>
</evidence>
<keyword evidence="2" id="KW-0732">Signal</keyword>
<sequence length="741" mass="84926">MKYFALISLFFSCLLSAEIRHQYTLPNNTDELGQLYISSDTELKFTSLPKIDSLLWGRPSVSSRSSIFNGRRSYTSSITIPFKVLKPGPFTIPKLTLATHEIASINFEIKKSPYDQIYFIKTEIIKDSKKLYPGQYFRLKTNLYFQKDYAIQGDFSFPELEAEGIKLRTFANRSSGNQHIESVEQNEVEFMGNKFNVVSLTYVASALISGDYKATVNHQARLAKRSTTPGTGRPVSLQRQHSFPEIKITILPPAPKDTINTRLVGTWQLSSSADKEEVEVGKPFTLNFTFSSKDGDPERFLIPQQQFKFFRLLSEERTIENQVLENLSAKQKLILAALGSDVKIPAFNFVTFDPIQEKYHSLKAHFSSIKFKGEKFKEAPKVAPRVSPVKKDTDRTLQVQVDERIRLPLIANIHPILLILASLLPLAFFLKAYIHVKPTTRAMQEKKLRQIRRILKKSNPEKSHNIYKDHLVPLLKQIYLFSSGDSNNQVIQKISNTELKQILTRYENQRFQKGADKVINGKSLSKALKALSFFFLCMLPFASQAQNEPLKSSTEYIKLLEKEPENISYTLNTALALVEEKNHSLAYAYSQRITRMAPRLERNNELATQLRKTLKQVPSTTPFLRPDELWTMAIYLWITAFFLLCIYRKISKTLITVIFSSALLISVWAYLLTQSYWRDNQYIVINKSAKSYSSVNGSQPDATAVKYLATYSGQAQASQRVLIIKGEDKIWLERKDLFKVW</sequence>
<dbReference type="RefSeq" id="WP_274149953.1">
    <property type="nucleotide sequence ID" value="NZ_CP117811.1"/>
</dbReference>
<dbReference type="EMBL" id="CP117811">
    <property type="protein sequence ID" value="WDE95999.1"/>
    <property type="molecule type" value="Genomic_DNA"/>
</dbReference>
<gene>
    <name evidence="3" type="ORF">PQO03_09765</name>
</gene>
<proteinExistence type="predicted"/>
<organism evidence="3 4">
    <name type="scientific">Lentisphaera profundi</name>
    <dbReference type="NCBI Taxonomy" id="1658616"/>
    <lineage>
        <taxon>Bacteria</taxon>
        <taxon>Pseudomonadati</taxon>
        <taxon>Lentisphaerota</taxon>
        <taxon>Lentisphaeria</taxon>
        <taxon>Lentisphaerales</taxon>
        <taxon>Lentisphaeraceae</taxon>
        <taxon>Lentisphaera</taxon>
    </lineage>
</organism>
<keyword evidence="1" id="KW-1133">Transmembrane helix</keyword>
<protein>
    <recommendedName>
        <fullName evidence="5">BatD protein</fullName>
    </recommendedName>
</protein>
<evidence type="ECO:0000313" key="3">
    <source>
        <dbReference type="EMBL" id="WDE95999.1"/>
    </source>
</evidence>
<reference evidence="3 4" key="1">
    <citation type="submission" date="2023-02" db="EMBL/GenBank/DDBJ databases">
        <title>Genome sequence of Lentisphaera profundi SAORIC-696.</title>
        <authorList>
            <person name="Kim e."/>
            <person name="Cho J.-C."/>
            <person name="Choi A."/>
            <person name="Kang I."/>
        </authorList>
    </citation>
    <scope>NUCLEOTIDE SEQUENCE [LARGE SCALE GENOMIC DNA]</scope>
    <source>
        <strain evidence="3 4">SAORIC-696</strain>
    </source>
</reference>
<feature type="signal peptide" evidence="2">
    <location>
        <begin position="1"/>
        <end position="17"/>
    </location>
</feature>